<dbReference type="RefSeq" id="WP_088074609.1">
    <property type="nucleotide sequence ID" value="NZ_JAHQCR010000021.1"/>
</dbReference>
<dbReference type="Pfam" id="PF11132">
    <property type="entry name" value="SplA"/>
    <property type="match status" value="1"/>
</dbReference>
<gene>
    <name evidence="1" type="ORF">KS407_04890</name>
</gene>
<dbReference type="EMBL" id="JAHQCR010000021">
    <property type="protein sequence ID" value="MBU9720782.1"/>
    <property type="molecule type" value="Genomic_DNA"/>
</dbReference>
<sequence length="85" mass="9765">MDITQLQPGDTVFVICRNPHTQTVAQIQEAAVVDHPDHPGRTVLFLFEDYFPLTDDYVMAPSYEEAEELFNMYFNESASDYNPMS</sequence>
<name>A0ABS6JQF8_9BACI</name>
<dbReference type="InterPro" id="IPR022608">
    <property type="entry name" value="Tscrpt_reg_SplA"/>
</dbReference>
<protein>
    <submittedName>
        <fullName evidence="1">Transcriptional regulator</fullName>
    </submittedName>
</protein>
<keyword evidence="2" id="KW-1185">Reference proteome</keyword>
<proteinExistence type="predicted"/>
<accession>A0ABS6JQF8</accession>
<dbReference type="Proteomes" id="UP000790580">
    <property type="component" value="Unassembled WGS sequence"/>
</dbReference>
<comment type="caution">
    <text evidence="1">The sequence shown here is derived from an EMBL/GenBank/DDBJ whole genome shotgun (WGS) entry which is preliminary data.</text>
</comment>
<reference evidence="1 2" key="1">
    <citation type="submission" date="2021-06" db="EMBL/GenBank/DDBJ databases">
        <title>Bacillus sp. RD4P76, an endophyte from a halophyte.</title>
        <authorList>
            <person name="Sun J.-Q."/>
        </authorList>
    </citation>
    <scope>NUCLEOTIDE SEQUENCE [LARGE SCALE GENOMIC DNA]</scope>
    <source>
        <strain evidence="1 2">JCM 17098</strain>
    </source>
</reference>
<evidence type="ECO:0000313" key="2">
    <source>
        <dbReference type="Proteomes" id="UP000790580"/>
    </source>
</evidence>
<evidence type="ECO:0000313" key="1">
    <source>
        <dbReference type="EMBL" id="MBU9720782.1"/>
    </source>
</evidence>
<organism evidence="1 2">
    <name type="scientific">Evansella alkalicola</name>
    <dbReference type="NCBI Taxonomy" id="745819"/>
    <lineage>
        <taxon>Bacteria</taxon>
        <taxon>Bacillati</taxon>
        <taxon>Bacillota</taxon>
        <taxon>Bacilli</taxon>
        <taxon>Bacillales</taxon>
        <taxon>Bacillaceae</taxon>
        <taxon>Evansella</taxon>
    </lineage>
</organism>